<evidence type="ECO:0000313" key="1">
    <source>
        <dbReference type="EMBL" id="BBD08754.1"/>
    </source>
</evidence>
<dbReference type="AlphaFoldDB" id="A0A2Z6AZT9"/>
<name>A0A2Z6AZT9_9BACT</name>
<organism evidence="1 2">
    <name type="scientific">Desulfovibrio ferrophilus</name>
    <dbReference type="NCBI Taxonomy" id="241368"/>
    <lineage>
        <taxon>Bacteria</taxon>
        <taxon>Pseudomonadati</taxon>
        <taxon>Thermodesulfobacteriota</taxon>
        <taxon>Desulfovibrionia</taxon>
        <taxon>Desulfovibrionales</taxon>
        <taxon>Desulfovibrionaceae</taxon>
        <taxon>Desulfovibrio</taxon>
    </lineage>
</organism>
<keyword evidence="2" id="KW-1185">Reference proteome</keyword>
<dbReference type="OrthoDB" id="5465286at2"/>
<reference evidence="1 2" key="1">
    <citation type="journal article" date="2018" name="Sci. Adv.">
        <title>Multi-heme cytochromes provide a pathway for survival in energy-limited environments.</title>
        <authorList>
            <person name="Deng X."/>
            <person name="Dohmae N."/>
            <person name="Nealson K.H."/>
            <person name="Hashimoto K."/>
            <person name="Okamoto A."/>
        </authorList>
    </citation>
    <scope>NUCLEOTIDE SEQUENCE [LARGE SCALE GENOMIC DNA]</scope>
    <source>
        <strain evidence="1 2">IS5</strain>
    </source>
</reference>
<sequence length="79" mass="9142">MAASMMSEPELAGHIQKALSSPSGKVLMEFLRSHCFMQPTPRPREWTGHEQVEFRYGRMTLFQLLDYFANPANFNHPED</sequence>
<dbReference type="RefSeq" id="WP_126379121.1">
    <property type="nucleotide sequence ID" value="NZ_AP017378.1"/>
</dbReference>
<accession>A0A2Z6AZT9</accession>
<proteinExistence type="predicted"/>
<evidence type="ECO:0000313" key="2">
    <source>
        <dbReference type="Proteomes" id="UP000269883"/>
    </source>
</evidence>
<dbReference type="KEGG" id="dfl:DFE_2028"/>
<protein>
    <submittedName>
        <fullName evidence="1">Uncharacterized protein</fullName>
    </submittedName>
</protein>
<dbReference type="Proteomes" id="UP000269883">
    <property type="component" value="Chromosome"/>
</dbReference>
<gene>
    <name evidence="1" type="ORF">DFE_2028</name>
</gene>
<dbReference type="EMBL" id="AP017378">
    <property type="protein sequence ID" value="BBD08754.1"/>
    <property type="molecule type" value="Genomic_DNA"/>
</dbReference>